<reference evidence="2 3" key="1">
    <citation type="journal article" date="2016" name="Nat. Commun.">
        <title>Thousands of microbial genomes shed light on interconnected biogeochemical processes in an aquifer system.</title>
        <authorList>
            <person name="Anantharaman K."/>
            <person name="Brown C.T."/>
            <person name="Hug L.A."/>
            <person name="Sharon I."/>
            <person name="Castelle C.J."/>
            <person name="Probst A.J."/>
            <person name="Thomas B.C."/>
            <person name="Singh A."/>
            <person name="Wilkins M.J."/>
            <person name="Karaoz U."/>
            <person name="Brodie E.L."/>
            <person name="Williams K.H."/>
            <person name="Hubbard S.S."/>
            <person name="Banfield J.F."/>
        </authorList>
    </citation>
    <scope>NUCLEOTIDE SEQUENCE [LARGE SCALE GENOMIC DNA]</scope>
</reference>
<accession>A0A1F5PLG8</accession>
<proteinExistence type="predicted"/>
<sequence length="81" mass="9848">MLEQINQPIEVAAHFGLHQVRPLKFVWRGREYRVQKVNLTWSRWEGRTKFYYFAVSDNANYYKLQFNSESLAWTLLESYVE</sequence>
<dbReference type="Proteomes" id="UP000177682">
    <property type="component" value="Unassembled WGS sequence"/>
</dbReference>
<dbReference type="Pfam" id="PF20114">
    <property type="entry name" value="DUF6504"/>
    <property type="match status" value="1"/>
</dbReference>
<dbReference type="AlphaFoldDB" id="A0A1F5PLG8"/>
<dbReference type="EMBL" id="MFEY01000004">
    <property type="protein sequence ID" value="OGE90756.1"/>
    <property type="molecule type" value="Genomic_DNA"/>
</dbReference>
<evidence type="ECO:0000313" key="2">
    <source>
        <dbReference type="EMBL" id="OGE90756.1"/>
    </source>
</evidence>
<organism evidence="2 3">
    <name type="scientific">Candidatus Doudnabacteria bacterium RIFCSPHIGHO2_12_FULL_48_16</name>
    <dbReference type="NCBI Taxonomy" id="1817838"/>
    <lineage>
        <taxon>Bacteria</taxon>
        <taxon>Candidatus Doudnaibacteriota</taxon>
    </lineage>
</organism>
<evidence type="ECO:0000313" key="3">
    <source>
        <dbReference type="Proteomes" id="UP000177682"/>
    </source>
</evidence>
<dbReference type="InterPro" id="IPR045443">
    <property type="entry name" value="DUF6504"/>
</dbReference>
<gene>
    <name evidence="2" type="ORF">A3E29_01365</name>
</gene>
<feature type="domain" description="DUF6504" evidence="1">
    <location>
        <begin position="5"/>
        <end position="44"/>
    </location>
</feature>
<protein>
    <recommendedName>
        <fullName evidence="1">DUF6504 domain-containing protein</fullName>
    </recommendedName>
</protein>
<evidence type="ECO:0000259" key="1">
    <source>
        <dbReference type="Pfam" id="PF20114"/>
    </source>
</evidence>
<name>A0A1F5PLG8_9BACT</name>
<comment type="caution">
    <text evidence="2">The sequence shown here is derived from an EMBL/GenBank/DDBJ whole genome shotgun (WGS) entry which is preliminary data.</text>
</comment>